<evidence type="ECO:0000256" key="1">
    <source>
        <dbReference type="SAM" id="SignalP"/>
    </source>
</evidence>
<keyword evidence="3" id="KW-1185">Reference proteome</keyword>
<evidence type="ECO:0000313" key="2">
    <source>
        <dbReference type="EMBL" id="TNY17211.1"/>
    </source>
</evidence>
<dbReference type="AlphaFoldDB" id="A0A5C5FMX3"/>
<dbReference type="EMBL" id="SOZI01000229">
    <property type="protein sequence ID" value="TNY17211.1"/>
    <property type="molecule type" value="Genomic_DNA"/>
</dbReference>
<name>A0A5C5FMX3_9BASI</name>
<gene>
    <name evidence="2" type="ORF">DMC30DRAFT_420011</name>
</gene>
<dbReference type="OrthoDB" id="47375at2759"/>
<evidence type="ECO:0008006" key="4">
    <source>
        <dbReference type="Google" id="ProtNLM"/>
    </source>
</evidence>
<feature type="signal peptide" evidence="1">
    <location>
        <begin position="1"/>
        <end position="27"/>
    </location>
</feature>
<organism evidence="2 3">
    <name type="scientific">Rhodotorula diobovata</name>
    <dbReference type="NCBI Taxonomy" id="5288"/>
    <lineage>
        <taxon>Eukaryota</taxon>
        <taxon>Fungi</taxon>
        <taxon>Dikarya</taxon>
        <taxon>Basidiomycota</taxon>
        <taxon>Pucciniomycotina</taxon>
        <taxon>Microbotryomycetes</taxon>
        <taxon>Sporidiobolales</taxon>
        <taxon>Sporidiobolaceae</taxon>
        <taxon>Rhodotorula</taxon>
    </lineage>
</organism>
<evidence type="ECO:0000313" key="3">
    <source>
        <dbReference type="Proteomes" id="UP000311382"/>
    </source>
</evidence>
<protein>
    <recommendedName>
        <fullName evidence="4">Glycosyltransferase family 25 protein</fullName>
    </recommendedName>
</protein>
<reference evidence="2 3" key="1">
    <citation type="submission" date="2019-03" db="EMBL/GenBank/DDBJ databases">
        <title>Rhodosporidium diobovatum UCD-FST 08-225 genome sequencing, assembly, and annotation.</title>
        <authorList>
            <person name="Fakankun I.U."/>
            <person name="Fristensky B."/>
            <person name="Levin D.B."/>
        </authorList>
    </citation>
    <scope>NUCLEOTIDE SEQUENCE [LARGE SCALE GENOMIC DNA]</scope>
    <source>
        <strain evidence="2 3">UCD-FST 08-225</strain>
    </source>
</reference>
<dbReference type="STRING" id="5288.A0A5C5FMX3"/>
<feature type="chain" id="PRO_5022846213" description="Glycosyltransferase family 25 protein" evidence="1">
    <location>
        <begin position="28"/>
        <end position="419"/>
    </location>
</feature>
<sequence length="419" mass="47046">MSSAPLSRRTTVSLVAVLFALVLVVSSLHHVQRRRGPSGVALSTAYRDHLEQTTSPESQRTHSPTLTFDHIYVLSLPTRLDRRDQMTQLARAHGIKITFVDAANKNEPFIRWIAERAVEVRRDRLRIMAKARGVDESTLGGLHIGNDWLVQTPSPASDAPFPVRDDKRFPPSGNWVSFLEAHDAAGTLSSLVPADPNLNVTAALWDPNERIAGRQVNEGVISTFWGHTRAIKQVLENGDRSALILEDDVDVEWDLERLWSRIERRLPDDWDVSFLGHCWGKELLKPQYLHPHLHRSTNPLCLHAYALSSAGAERALSLLLNPWTAYQTAVDTAVPSFISFSLLNSFSVDPPLIIQRKDGPSDIQQGIGSKWRGLLMDSTVERIKRAEGTWHEGWDDKYDEGNLDPATVFRYGTNKKCHA</sequence>
<proteinExistence type="predicted"/>
<keyword evidence="1" id="KW-0732">Signal</keyword>
<dbReference type="Proteomes" id="UP000311382">
    <property type="component" value="Unassembled WGS sequence"/>
</dbReference>
<comment type="caution">
    <text evidence="2">The sequence shown here is derived from an EMBL/GenBank/DDBJ whole genome shotgun (WGS) entry which is preliminary data.</text>
</comment>
<accession>A0A5C5FMX3</accession>